<reference evidence="2" key="1">
    <citation type="journal article" date="2022" name="bioRxiv">
        <title>Sequencing and chromosome-scale assembly of the giantPleurodeles waltlgenome.</title>
        <authorList>
            <person name="Brown T."/>
            <person name="Elewa A."/>
            <person name="Iarovenko S."/>
            <person name="Subramanian E."/>
            <person name="Araus A.J."/>
            <person name="Petzold A."/>
            <person name="Susuki M."/>
            <person name="Suzuki K.-i.T."/>
            <person name="Hayashi T."/>
            <person name="Toyoda A."/>
            <person name="Oliveira C."/>
            <person name="Osipova E."/>
            <person name="Leigh N.D."/>
            <person name="Simon A."/>
            <person name="Yun M.H."/>
        </authorList>
    </citation>
    <scope>NUCLEOTIDE SEQUENCE</scope>
    <source>
        <strain evidence="2">20211129_DDA</strain>
        <tissue evidence="2">Liver</tissue>
    </source>
</reference>
<dbReference type="Proteomes" id="UP001066276">
    <property type="component" value="Chromosome 2_2"/>
</dbReference>
<keyword evidence="3" id="KW-1185">Reference proteome</keyword>
<dbReference type="AlphaFoldDB" id="A0AAV7V3W0"/>
<proteinExistence type="predicted"/>
<accession>A0AAV7V3W0</accession>
<feature type="region of interest" description="Disordered" evidence="1">
    <location>
        <begin position="51"/>
        <end position="83"/>
    </location>
</feature>
<evidence type="ECO:0000313" key="2">
    <source>
        <dbReference type="EMBL" id="KAJ1195311.1"/>
    </source>
</evidence>
<comment type="caution">
    <text evidence="2">The sequence shown here is derived from an EMBL/GenBank/DDBJ whole genome shotgun (WGS) entry which is preliminary data.</text>
</comment>
<dbReference type="EMBL" id="JANPWB010000004">
    <property type="protein sequence ID" value="KAJ1195311.1"/>
    <property type="molecule type" value="Genomic_DNA"/>
</dbReference>
<protein>
    <submittedName>
        <fullName evidence="2">Uncharacterized protein</fullName>
    </submittedName>
</protein>
<feature type="compositionally biased region" description="Acidic residues" evidence="1">
    <location>
        <begin position="61"/>
        <end position="74"/>
    </location>
</feature>
<organism evidence="2 3">
    <name type="scientific">Pleurodeles waltl</name>
    <name type="common">Iberian ribbed newt</name>
    <dbReference type="NCBI Taxonomy" id="8319"/>
    <lineage>
        <taxon>Eukaryota</taxon>
        <taxon>Metazoa</taxon>
        <taxon>Chordata</taxon>
        <taxon>Craniata</taxon>
        <taxon>Vertebrata</taxon>
        <taxon>Euteleostomi</taxon>
        <taxon>Amphibia</taxon>
        <taxon>Batrachia</taxon>
        <taxon>Caudata</taxon>
        <taxon>Salamandroidea</taxon>
        <taxon>Salamandridae</taxon>
        <taxon>Pleurodelinae</taxon>
        <taxon>Pleurodeles</taxon>
    </lineage>
</organism>
<evidence type="ECO:0000313" key="3">
    <source>
        <dbReference type="Proteomes" id="UP001066276"/>
    </source>
</evidence>
<sequence length="176" mass="19870">MSRCAKLVRDFYGVNENSSTEAIKNYSWLETVYNDFPSGAANIMGADSASEDTFVKNDNPTQEEDDDPTQEVELSDNHLDHHEKNETYRSKLARLSPEFIVFLRLLRFCFCVGREGREALTVALAPTDSEKGTRQRLAFAEKGARQRLPFAPIDITLMPMDSKKGARHRAQLAPLT</sequence>
<evidence type="ECO:0000256" key="1">
    <source>
        <dbReference type="SAM" id="MobiDB-lite"/>
    </source>
</evidence>
<name>A0AAV7V3W0_PLEWA</name>
<gene>
    <name evidence="2" type="ORF">NDU88_004592</name>
</gene>